<dbReference type="PATRIC" id="fig|1679170.3.peg.2801"/>
<sequence length="92" mass="10732">MLCHPTPLPICITIITIQLQRGITTTDNMPYSLAEVINEIDWNIKRIDLAFDFKTPQEKSMIIKHHGNVQFDFQEKWDTEYLGKLKSRSPSK</sequence>
<evidence type="ECO:0000313" key="1">
    <source>
        <dbReference type="EMBL" id="KMY50186.1"/>
    </source>
</evidence>
<name>A0A0K9GU67_9BACI</name>
<evidence type="ECO:0000313" key="2">
    <source>
        <dbReference type="Proteomes" id="UP000037146"/>
    </source>
</evidence>
<dbReference type="AlphaFoldDB" id="A0A0K9GU67"/>
<keyword evidence="2" id="KW-1185">Reference proteome</keyword>
<comment type="caution">
    <text evidence="1">The sequence shown here is derived from an EMBL/GenBank/DDBJ whole genome shotgun (WGS) entry which is preliminary data.</text>
</comment>
<protein>
    <submittedName>
        <fullName evidence="1">Uncharacterized protein</fullName>
    </submittedName>
</protein>
<accession>A0A0K9GU67</accession>
<reference evidence="2" key="1">
    <citation type="submission" date="2015-07" db="EMBL/GenBank/DDBJ databases">
        <title>Genome sequencing project for genomic taxonomy and phylogenomics of Bacillus-like bacteria.</title>
        <authorList>
            <person name="Liu B."/>
            <person name="Wang J."/>
            <person name="Zhu Y."/>
            <person name="Liu G."/>
            <person name="Chen Q."/>
            <person name="Chen Z."/>
            <person name="Lan J."/>
            <person name="Che J."/>
            <person name="Ge C."/>
            <person name="Shi H."/>
            <person name="Pan Z."/>
            <person name="Liu X."/>
        </authorList>
    </citation>
    <scope>NUCLEOTIDE SEQUENCE [LARGE SCALE GENOMIC DNA]</scope>
    <source>
        <strain evidence="2">FJAT-27997</strain>
    </source>
</reference>
<dbReference type="EMBL" id="LFZW01000001">
    <property type="protein sequence ID" value="KMY50186.1"/>
    <property type="molecule type" value="Genomic_DNA"/>
</dbReference>
<dbReference type="Proteomes" id="UP000037146">
    <property type="component" value="Unassembled WGS sequence"/>
</dbReference>
<gene>
    <name evidence="1" type="ORF">AC625_12300</name>
</gene>
<organism evidence="1 2">
    <name type="scientific">Peribacillus loiseleuriae</name>
    <dbReference type="NCBI Taxonomy" id="1679170"/>
    <lineage>
        <taxon>Bacteria</taxon>
        <taxon>Bacillati</taxon>
        <taxon>Bacillota</taxon>
        <taxon>Bacilli</taxon>
        <taxon>Bacillales</taxon>
        <taxon>Bacillaceae</taxon>
        <taxon>Peribacillus</taxon>
    </lineage>
</organism>
<proteinExistence type="predicted"/>